<evidence type="ECO:0000313" key="2">
    <source>
        <dbReference type="Proteomes" id="UP000714275"/>
    </source>
</evidence>
<accession>A0A9P7A369</accession>
<dbReference type="AlphaFoldDB" id="A0A9P7A369"/>
<reference evidence="1" key="1">
    <citation type="journal article" date="2020" name="New Phytol.">
        <title>Comparative genomics reveals dynamic genome evolution in host specialist ectomycorrhizal fungi.</title>
        <authorList>
            <person name="Lofgren L.A."/>
            <person name="Nguyen N.H."/>
            <person name="Vilgalys R."/>
            <person name="Ruytinx J."/>
            <person name="Liao H.L."/>
            <person name="Branco S."/>
            <person name="Kuo A."/>
            <person name="LaButti K."/>
            <person name="Lipzen A."/>
            <person name="Andreopoulos W."/>
            <person name="Pangilinan J."/>
            <person name="Riley R."/>
            <person name="Hundley H."/>
            <person name="Na H."/>
            <person name="Barry K."/>
            <person name="Grigoriev I.V."/>
            <person name="Stajich J.E."/>
            <person name="Kennedy P.G."/>
        </authorList>
    </citation>
    <scope>NUCLEOTIDE SEQUENCE</scope>
    <source>
        <strain evidence="1">DOB743</strain>
    </source>
</reference>
<proteinExistence type="predicted"/>
<organism evidence="1 2">
    <name type="scientific">Suillus placidus</name>
    <dbReference type="NCBI Taxonomy" id="48579"/>
    <lineage>
        <taxon>Eukaryota</taxon>
        <taxon>Fungi</taxon>
        <taxon>Dikarya</taxon>
        <taxon>Basidiomycota</taxon>
        <taxon>Agaricomycotina</taxon>
        <taxon>Agaricomycetes</taxon>
        <taxon>Agaricomycetidae</taxon>
        <taxon>Boletales</taxon>
        <taxon>Suillineae</taxon>
        <taxon>Suillaceae</taxon>
        <taxon>Suillus</taxon>
    </lineage>
</organism>
<dbReference type="EMBL" id="JABBWD010000005">
    <property type="protein sequence ID" value="KAG1781629.1"/>
    <property type="molecule type" value="Genomic_DNA"/>
</dbReference>
<keyword evidence="2" id="KW-1185">Reference proteome</keyword>
<sequence>MHQALLIPEVLLGIFAHVNEHTDLVLTANSRRSLASLAKTCNSFHEPAMDLLWANIDDLEKLLGCVTRLHPMIYCSDARPGSLWSSEGVEPLSEHEACQFLRHAARVRSIDISYDDHFHLLTVLPTETCMFPRLMSLLWEIEAPESRYLHLFLSRTLRDCRLSAPHPALTTIGTHCAFLDYLKISDFDEVTADDLSLLSSAVRSCTRLKFLGCPPLEWAAWNHLSTLPTLLNLQIYSGSWPFEQPNLKFAPFLNITLLTFYVHIAEYAITAMQFSEFPSLTCFEMSIHVLSWAEAEQLFCALLQCNARLTLEQIIISSRDPDDEDGSDNYLTVITQFLCFSQLRTLSLVFDNCAIYLDNDLLLEAVSRWPYIHHMKLDDQRLQPPVVTFRGLFAALRRCPHLETLQLHIDAVNIDIDPETESFQHTTLKSFHVGFSNVLVADAEAVARIIFCMLPCVDQVGYADSEEWDEVNKCLASFKSPACPLTPEL</sequence>
<gene>
    <name evidence="1" type="ORF">EV702DRAFT_1275777</name>
</gene>
<dbReference type="Proteomes" id="UP000714275">
    <property type="component" value="Unassembled WGS sequence"/>
</dbReference>
<evidence type="ECO:0000313" key="1">
    <source>
        <dbReference type="EMBL" id="KAG1781629.1"/>
    </source>
</evidence>
<comment type="caution">
    <text evidence="1">The sequence shown here is derived from an EMBL/GenBank/DDBJ whole genome shotgun (WGS) entry which is preliminary data.</text>
</comment>
<dbReference type="Gene3D" id="3.80.10.10">
    <property type="entry name" value="Ribonuclease Inhibitor"/>
    <property type="match status" value="1"/>
</dbReference>
<name>A0A9P7A369_9AGAM</name>
<dbReference type="InterPro" id="IPR032675">
    <property type="entry name" value="LRR_dom_sf"/>
</dbReference>
<protein>
    <recommendedName>
        <fullName evidence="3">F-box domain-containing protein</fullName>
    </recommendedName>
</protein>
<dbReference type="SUPFAM" id="SSF52047">
    <property type="entry name" value="RNI-like"/>
    <property type="match status" value="1"/>
</dbReference>
<evidence type="ECO:0008006" key="3">
    <source>
        <dbReference type="Google" id="ProtNLM"/>
    </source>
</evidence>
<dbReference type="OrthoDB" id="3543113at2759"/>